<dbReference type="Pfam" id="PF00254">
    <property type="entry name" value="FKBP_C"/>
    <property type="match status" value="1"/>
</dbReference>
<dbReference type="EC" id="5.2.1.8" evidence="1"/>
<name>A0A9P1C1T7_9DINO</name>
<dbReference type="EMBL" id="CAMXCT030000785">
    <property type="protein sequence ID" value="CAL4770575.1"/>
    <property type="molecule type" value="Genomic_DNA"/>
</dbReference>
<accession>A0A9P1C1T7</accession>
<dbReference type="PANTHER" id="PTHR47717">
    <property type="entry name" value="PEPTIDYL-PROLYL CIS-TRANS ISOMERASE FKBP19, CHLOROPLASTIC"/>
    <property type="match status" value="1"/>
</dbReference>
<dbReference type="GO" id="GO:0003755">
    <property type="term" value="F:peptidyl-prolyl cis-trans isomerase activity"/>
    <property type="evidence" value="ECO:0007669"/>
    <property type="project" value="UniProtKB-KW"/>
</dbReference>
<dbReference type="AlphaFoldDB" id="A0A9P1C1T7"/>
<protein>
    <recommendedName>
        <fullName evidence="1">peptidylprolyl isomerase</fullName>
        <ecNumber evidence="1">5.2.1.8</ecNumber>
    </recommendedName>
</protein>
<dbReference type="InterPro" id="IPR046357">
    <property type="entry name" value="PPIase_dom_sf"/>
</dbReference>
<dbReference type="PROSITE" id="PS50059">
    <property type="entry name" value="FKBP_PPIASE"/>
    <property type="match status" value="1"/>
</dbReference>
<dbReference type="InterPro" id="IPR044208">
    <property type="entry name" value="FKBP19-like"/>
</dbReference>
<evidence type="ECO:0000313" key="5">
    <source>
        <dbReference type="EMBL" id="CAL4770575.1"/>
    </source>
</evidence>
<keyword evidence="6" id="KW-1185">Reference proteome</keyword>
<gene>
    <name evidence="3" type="ORF">C1SCF055_LOCUS10887</name>
</gene>
<keyword evidence="1" id="KW-0697">Rotamase</keyword>
<organism evidence="3">
    <name type="scientific">Cladocopium goreaui</name>
    <dbReference type="NCBI Taxonomy" id="2562237"/>
    <lineage>
        <taxon>Eukaryota</taxon>
        <taxon>Sar</taxon>
        <taxon>Alveolata</taxon>
        <taxon>Dinophyceae</taxon>
        <taxon>Suessiales</taxon>
        <taxon>Symbiodiniaceae</taxon>
        <taxon>Cladocopium</taxon>
    </lineage>
</organism>
<dbReference type="SUPFAM" id="SSF54534">
    <property type="entry name" value="FKBP-like"/>
    <property type="match status" value="1"/>
</dbReference>
<reference evidence="4" key="2">
    <citation type="submission" date="2024-04" db="EMBL/GenBank/DDBJ databases">
        <authorList>
            <person name="Chen Y."/>
            <person name="Shah S."/>
            <person name="Dougan E. K."/>
            <person name="Thang M."/>
            <person name="Chan C."/>
        </authorList>
    </citation>
    <scope>NUCLEOTIDE SEQUENCE [LARGE SCALE GENOMIC DNA]</scope>
</reference>
<comment type="caution">
    <text evidence="3">The sequence shown here is derived from an EMBL/GenBank/DDBJ whole genome shotgun (WGS) entry which is preliminary data.</text>
</comment>
<comment type="catalytic activity">
    <reaction evidence="1">
        <text>[protein]-peptidylproline (omega=180) = [protein]-peptidylproline (omega=0)</text>
        <dbReference type="Rhea" id="RHEA:16237"/>
        <dbReference type="Rhea" id="RHEA-COMP:10747"/>
        <dbReference type="Rhea" id="RHEA-COMP:10748"/>
        <dbReference type="ChEBI" id="CHEBI:83833"/>
        <dbReference type="ChEBI" id="CHEBI:83834"/>
        <dbReference type="EC" id="5.2.1.8"/>
    </reaction>
</comment>
<proteinExistence type="predicted"/>
<evidence type="ECO:0000313" key="3">
    <source>
        <dbReference type="EMBL" id="CAI3983263.1"/>
    </source>
</evidence>
<feature type="domain" description="PPIase FKBP-type" evidence="2">
    <location>
        <begin position="151"/>
        <end position="235"/>
    </location>
</feature>
<evidence type="ECO:0000313" key="6">
    <source>
        <dbReference type="Proteomes" id="UP001152797"/>
    </source>
</evidence>
<evidence type="ECO:0000259" key="2">
    <source>
        <dbReference type="PROSITE" id="PS50059"/>
    </source>
</evidence>
<dbReference type="Gene3D" id="3.10.50.40">
    <property type="match status" value="1"/>
</dbReference>
<dbReference type="GO" id="GO:0009579">
    <property type="term" value="C:thylakoid"/>
    <property type="evidence" value="ECO:0007669"/>
    <property type="project" value="TreeGrafter"/>
</dbReference>
<dbReference type="InterPro" id="IPR001179">
    <property type="entry name" value="PPIase_FKBP_dom"/>
</dbReference>
<reference evidence="3" key="1">
    <citation type="submission" date="2022-10" db="EMBL/GenBank/DDBJ databases">
        <authorList>
            <person name="Chen Y."/>
            <person name="Dougan E. K."/>
            <person name="Chan C."/>
            <person name="Rhodes N."/>
            <person name="Thang M."/>
        </authorList>
    </citation>
    <scope>NUCLEOTIDE SEQUENCE</scope>
</reference>
<dbReference type="EMBL" id="CAMXCT020000785">
    <property type="protein sequence ID" value="CAL1136638.1"/>
    <property type="molecule type" value="Genomic_DNA"/>
</dbReference>
<dbReference type="PANTHER" id="PTHR47717:SF1">
    <property type="entry name" value="PEPTIDYL-PROLYL CIS-TRANS ISOMERASE FKBP19, CHLOROPLASTIC"/>
    <property type="match status" value="1"/>
</dbReference>
<keyword evidence="1 5" id="KW-0413">Isomerase</keyword>
<dbReference type="GO" id="GO:0009507">
    <property type="term" value="C:chloroplast"/>
    <property type="evidence" value="ECO:0007669"/>
    <property type="project" value="TreeGrafter"/>
</dbReference>
<dbReference type="Proteomes" id="UP001152797">
    <property type="component" value="Unassembled WGS sequence"/>
</dbReference>
<dbReference type="OrthoDB" id="77911at2759"/>
<dbReference type="EMBL" id="CAMXCT010000785">
    <property type="protein sequence ID" value="CAI3983263.1"/>
    <property type="molecule type" value="Genomic_DNA"/>
</dbReference>
<sequence length="268" mass="29349">MKARDALREVGSASRPVHSSALKKWRAGHAAHIMRRQMGSVSCACVFVILVMLATNLPPSLVEAIPDQRLSASHCMRRTMLSWLVAPVMSLAGSFPSMASEVDLGYEKQEGLKPGLGKKRTRVPGFTALPSGLQVKDVNPGRNGTSEAKEGDFVVFTWEGYTINYFGRPFETQTLQKMAGVDPNPVRCQIGDGTVIKGIDEGLRGMREGGIRQLYIPVELSYDEEKRLGPRPTTAGGNRALDFVMDNKGGLMDKTLLINVAVKRVYQK</sequence>
<evidence type="ECO:0000256" key="1">
    <source>
        <dbReference type="PROSITE-ProRule" id="PRU00277"/>
    </source>
</evidence>
<evidence type="ECO:0000313" key="4">
    <source>
        <dbReference type="EMBL" id="CAL1136638.1"/>
    </source>
</evidence>